<feature type="compositionally biased region" description="Low complexity" evidence="1">
    <location>
        <begin position="13"/>
        <end position="27"/>
    </location>
</feature>
<accession>A0A0N5AJF3</accession>
<name>A0A0N5AJF3_9BILA</name>
<feature type="region of interest" description="Disordered" evidence="1">
    <location>
        <begin position="1"/>
        <end position="48"/>
    </location>
</feature>
<protein>
    <submittedName>
        <fullName evidence="3">Uncharacterized protein</fullName>
    </submittedName>
</protein>
<evidence type="ECO:0000313" key="3">
    <source>
        <dbReference type="WBParaSite" id="SMUV_0000459201-mRNA-1"/>
    </source>
</evidence>
<evidence type="ECO:0000256" key="1">
    <source>
        <dbReference type="SAM" id="MobiDB-lite"/>
    </source>
</evidence>
<proteinExistence type="predicted"/>
<reference evidence="3" key="1">
    <citation type="submission" date="2017-02" db="UniProtKB">
        <authorList>
            <consortium name="WormBaseParasite"/>
        </authorList>
    </citation>
    <scope>IDENTIFICATION</scope>
</reference>
<dbReference type="WBParaSite" id="SMUV_0000459201-mRNA-1">
    <property type="protein sequence ID" value="SMUV_0000459201-mRNA-1"/>
    <property type="gene ID" value="SMUV_0000459201"/>
</dbReference>
<organism evidence="2 3">
    <name type="scientific">Syphacia muris</name>
    <dbReference type="NCBI Taxonomy" id="451379"/>
    <lineage>
        <taxon>Eukaryota</taxon>
        <taxon>Metazoa</taxon>
        <taxon>Ecdysozoa</taxon>
        <taxon>Nematoda</taxon>
        <taxon>Chromadorea</taxon>
        <taxon>Rhabditida</taxon>
        <taxon>Spirurina</taxon>
        <taxon>Oxyuridomorpha</taxon>
        <taxon>Oxyuroidea</taxon>
        <taxon>Oxyuridae</taxon>
        <taxon>Syphacia</taxon>
    </lineage>
</organism>
<sequence>MLRRRKRTRKCESMSSSPLTSATLSTPDVAGAATADKAKKQHQSSPSMLKRFLVSASDIYTRSVSTIKPKKSSSSSAAAAAVPATKFPQSSAAQSVAVYSHQLSDYKAEQNAKRRMLSEKQIDDDADRAVCSIHGAHHRLPTYTYTAVIENCPPERCKYERNPNEVVGTSPKCESEQQQLYETTKLAEANESKVVKWIKDDHGWENWVKNQSIGILKLDKTERLILRIAVNWVNVARVTLRGNE</sequence>
<dbReference type="AlphaFoldDB" id="A0A0N5AJF3"/>
<dbReference type="Proteomes" id="UP000046393">
    <property type="component" value="Unplaced"/>
</dbReference>
<evidence type="ECO:0000313" key="2">
    <source>
        <dbReference type="Proteomes" id="UP000046393"/>
    </source>
</evidence>
<keyword evidence="2" id="KW-1185">Reference proteome</keyword>